<dbReference type="HOGENOM" id="CLU_003952_0_0_1"/>
<dbReference type="Proteomes" id="UP000007431">
    <property type="component" value="Unassembled WGS sequence"/>
</dbReference>
<evidence type="ECO:0000256" key="8">
    <source>
        <dbReference type="SAM" id="MobiDB-lite"/>
    </source>
</evidence>
<dbReference type="InParanoid" id="D8QDP6"/>
<evidence type="ECO:0000256" key="4">
    <source>
        <dbReference type="ARBA" id="ARBA00022670"/>
    </source>
</evidence>
<evidence type="ECO:0000256" key="7">
    <source>
        <dbReference type="ARBA" id="ARBA00022807"/>
    </source>
</evidence>
<feature type="compositionally biased region" description="Polar residues" evidence="8">
    <location>
        <begin position="430"/>
        <end position="439"/>
    </location>
</feature>
<dbReference type="PROSITE" id="PS00972">
    <property type="entry name" value="USP_1"/>
    <property type="match status" value="1"/>
</dbReference>
<dbReference type="PROSITE" id="PS00973">
    <property type="entry name" value="USP_2"/>
    <property type="match status" value="1"/>
</dbReference>
<comment type="similarity">
    <text evidence="2">Belongs to the peptidase C19 family.</text>
</comment>
<dbReference type="InterPro" id="IPR038765">
    <property type="entry name" value="Papain-like_cys_pep_sf"/>
</dbReference>
<dbReference type="VEuPathDB" id="FungiDB:SCHCODRAFT_02637263"/>
<dbReference type="PROSITE" id="PS50235">
    <property type="entry name" value="USP_3"/>
    <property type="match status" value="1"/>
</dbReference>
<feature type="compositionally biased region" description="Low complexity" evidence="8">
    <location>
        <begin position="686"/>
        <end position="699"/>
    </location>
</feature>
<proteinExistence type="inferred from homology"/>
<dbReference type="Gene3D" id="3.90.70.10">
    <property type="entry name" value="Cysteine proteinases"/>
    <property type="match status" value="2"/>
</dbReference>
<dbReference type="AlphaFoldDB" id="D8QDP6"/>
<dbReference type="GeneID" id="9590423"/>
<feature type="compositionally biased region" description="Basic and acidic residues" evidence="8">
    <location>
        <begin position="485"/>
        <end position="529"/>
    </location>
</feature>
<comment type="catalytic activity">
    <reaction evidence="1">
        <text>Thiol-dependent hydrolysis of ester, thioester, amide, peptide and isopeptide bonds formed by the C-terminal Gly of ubiquitin (a 76-residue protein attached to proteins as an intracellular targeting signal).</text>
        <dbReference type="EC" id="3.4.19.12"/>
    </reaction>
</comment>
<evidence type="ECO:0000259" key="9">
    <source>
        <dbReference type="PROSITE" id="PS50235"/>
    </source>
</evidence>
<dbReference type="GO" id="GO:0016579">
    <property type="term" value="P:protein deubiquitination"/>
    <property type="evidence" value="ECO:0007669"/>
    <property type="project" value="InterPro"/>
</dbReference>
<sequence length="1135" mass="124404">MYLNPPGSEDPFASDAPAPLYKITVSINLDPMLPISVSLAQKRRIVTFGDVSARLDNALESVGACHVSHPPNHDVQLASFVPPPSLESPPLPLATLTVFPDGHQYLDHIVLSALVVVRQMTAGLATAYRSETAEAALSPASSGASYRAVSLGRATHKTTMAKHKSPTPQELYKARKEREEQERTALLPPGLINHGNTCFMNSVLQGLIATRLLSDLAQFTPISPAVQRHSRIRLLSQRSPELTNAHSQAGEYEREWVDMMPIGDVFIDTMYKAWDNQKNLKRENMSPKSLLHAVGKKYDQYLDFAQQDAHEFLRILLDAMRMEEFDVIKARQPPPANAHKKRKRRRTELGVTPTTPQEEDDTKLVSFTDMIFAGRLTSVLVCQKCKHVSQTYEDFNDLSLSIKPDDAGKGRKRSRFKSFAKRLTAGTSNWNVASRSASTPPAPRERAATIDGPEDGDPPPTSQDDRRRSLDLVTDPGSSDENTEGDAKKDTAKVDDKEKPTSEKDKHVSEKEKHTSEKDKHTSEKDKHSATSATSVEGEEKRASVDGDHHVEFSGSKDGDSDERKRKDKSADGWVKLGRRISVSMGLARSSKEKERRSRSRQSRELVNSSSIPEGQLPPANNSNSSSDSLTSAGASDAPAPLNVFRARVTSWSSSRPGSAAGSPRRPSFTPASPSVPSTMPPSVRPTPSVSPSRTGTPSLNHHTRHKSPKPPELPPAEAEFLRRVLPGEHGGLLGHHHPGQGTSTAQRPSMWAKLGHFPNVEECLRAFTAVEVLDGENMVGCRRCWKIANGVYKRPKTGDEPQEGEDADDTDSAEGASPTAPDDAMRDLAETLRSQSSPVFTPLDEDGSMTSISSRAAASAPDSAVDLTEIEEQPLSHDKPLPSVPTISMTAAEGDNGEKRVAAAGTYPGSPPPESRDSLTIPRRQQRPRSDADGASGDESDGSAQSSTYSGDTDDSIQPHPSNAVAKKKKPKPTVLRPAYKRYLIAAPPPVLVIHLKRFQQISKTSFVSFSSGFKKLEDYVAFPEWLDLKPYLAPTKEECAMGKKASAEHARKSEPCMYRLYAVVVHIGSMLGGHYIAYTALPPREDEPMQETEDGKKVPPKRQWAYISDTFVRLTTIEEVLKAKAYICMYERV</sequence>
<dbReference type="eggNOG" id="KOG1873">
    <property type="taxonomic scope" value="Eukaryota"/>
</dbReference>
<dbReference type="GO" id="GO:0005829">
    <property type="term" value="C:cytosol"/>
    <property type="evidence" value="ECO:0007669"/>
    <property type="project" value="TreeGrafter"/>
</dbReference>
<keyword evidence="6" id="KW-0378">Hydrolase</keyword>
<dbReference type="VEuPathDB" id="FungiDB:SCHCODRAFT_02704561"/>
<name>D8QDP6_SCHCM</name>
<dbReference type="KEGG" id="scm:SCHCO_02704561"/>
<dbReference type="SUPFAM" id="SSF54001">
    <property type="entry name" value="Cysteine proteinases"/>
    <property type="match status" value="1"/>
</dbReference>
<evidence type="ECO:0000313" key="10">
    <source>
        <dbReference type="EMBL" id="EFI94021.1"/>
    </source>
</evidence>
<dbReference type="EMBL" id="GL377310">
    <property type="protein sequence ID" value="EFI94021.1"/>
    <property type="molecule type" value="Genomic_DNA"/>
</dbReference>
<feature type="compositionally biased region" description="Low complexity" evidence="8">
    <location>
        <begin position="653"/>
        <end position="678"/>
    </location>
</feature>
<keyword evidence="5" id="KW-0833">Ubl conjugation pathway</keyword>
<dbReference type="PANTHER" id="PTHR24006">
    <property type="entry name" value="UBIQUITIN CARBOXYL-TERMINAL HYDROLASE"/>
    <property type="match status" value="1"/>
</dbReference>
<dbReference type="PANTHER" id="PTHR24006:SF888">
    <property type="entry name" value="UBIQUITIN CARBOXYL-TERMINAL HYDROLASE 30"/>
    <property type="match status" value="1"/>
</dbReference>
<feature type="compositionally biased region" description="Basic and acidic residues" evidence="8">
    <location>
        <begin position="538"/>
        <end position="571"/>
    </location>
</feature>
<dbReference type="InterPro" id="IPR018200">
    <property type="entry name" value="USP_CS"/>
</dbReference>
<feature type="region of interest" description="Disordered" evidence="8">
    <location>
        <begin position="430"/>
        <end position="715"/>
    </location>
</feature>
<reference evidence="10 11" key="1">
    <citation type="journal article" date="2010" name="Nat. Biotechnol.">
        <title>Genome sequence of the model mushroom Schizophyllum commune.</title>
        <authorList>
            <person name="Ohm R.A."/>
            <person name="de Jong J.F."/>
            <person name="Lugones L.G."/>
            <person name="Aerts A."/>
            <person name="Kothe E."/>
            <person name="Stajich J.E."/>
            <person name="de Vries R.P."/>
            <person name="Record E."/>
            <person name="Levasseur A."/>
            <person name="Baker S.E."/>
            <person name="Bartholomew K.A."/>
            <person name="Coutinho P.M."/>
            <person name="Erdmann S."/>
            <person name="Fowler T.J."/>
            <person name="Gathman A.C."/>
            <person name="Lombard V."/>
            <person name="Henrissat B."/>
            <person name="Knabe N."/>
            <person name="Kuees U."/>
            <person name="Lilly W.W."/>
            <person name="Lindquist E."/>
            <person name="Lucas S."/>
            <person name="Magnuson J.K."/>
            <person name="Piumi F."/>
            <person name="Raudaskoski M."/>
            <person name="Salamov A."/>
            <person name="Schmutz J."/>
            <person name="Schwarze F.W.M.R."/>
            <person name="vanKuyk P.A."/>
            <person name="Horton J.S."/>
            <person name="Grigoriev I.V."/>
            <person name="Woesten H.A.B."/>
        </authorList>
    </citation>
    <scope>NUCLEOTIDE SEQUENCE [LARGE SCALE GENOMIC DNA]</scope>
    <source>
        <strain evidence="11">H4-8 / FGSC 9210</strain>
    </source>
</reference>
<evidence type="ECO:0000256" key="2">
    <source>
        <dbReference type="ARBA" id="ARBA00009085"/>
    </source>
</evidence>
<dbReference type="EC" id="3.4.19.12" evidence="3"/>
<feature type="region of interest" description="Disordered" evidence="8">
    <location>
        <begin position="331"/>
        <end position="360"/>
    </location>
</feature>
<feature type="domain" description="USP" evidence="9">
    <location>
        <begin position="189"/>
        <end position="1135"/>
    </location>
</feature>
<dbReference type="InterPro" id="IPR001394">
    <property type="entry name" value="Peptidase_C19_UCH"/>
</dbReference>
<organism evidence="11">
    <name type="scientific">Schizophyllum commune (strain H4-8 / FGSC 9210)</name>
    <name type="common">Split gill fungus</name>
    <dbReference type="NCBI Taxonomy" id="578458"/>
    <lineage>
        <taxon>Eukaryota</taxon>
        <taxon>Fungi</taxon>
        <taxon>Dikarya</taxon>
        <taxon>Basidiomycota</taxon>
        <taxon>Agaricomycotina</taxon>
        <taxon>Agaricomycetes</taxon>
        <taxon>Agaricomycetidae</taxon>
        <taxon>Agaricales</taxon>
        <taxon>Schizophyllaceae</taxon>
        <taxon>Schizophyllum</taxon>
    </lineage>
</organism>
<protein>
    <recommendedName>
        <fullName evidence="3">ubiquitinyl hydrolase 1</fullName>
        <ecNumber evidence="3">3.4.19.12</ecNumber>
    </recommendedName>
</protein>
<keyword evidence="7" id="KW-0788">Thiol protease</keyword>
<feature type="compositionally biased region" description="Low complexity" evidence="8">
    <location>
        <begin position="620"/>
        <end position="638"/>
    </location>
</feature>
<evidence type="ECO:0000256" key="5">
    <source>
        <dbReference type="ARBA" id="ARBA00022786"/>
    </source>
</evidence>
<dbReference type="GO" id="GO:0004843">
    <property type="term" value="F:cysteine-type deubiquitinase activity"/>
    <property type="evidence" value="ECO:0007669"/>
    <property type="project" value="UniProtKB-EC"/>
</dbReference>
<keyword evidence="4" id="KW-0645">Protease</keyword>
<accession>D8QDP6</accession>
<feature type="compositionally biased region" description="Acidic residues" evidence="8">
    <location>
        <begin position="801"/>
        <end position="813"/>
    </location>
</feature>
<dbReference type="STRING" id="578458.D8QDP6"/>
<feature type="region of interest" description="Disordered" evidence="8">
    <location>
        <begin position="794"/>
        <end position="973"/>
    </location>
</feature>
<dbReference type="GO" id="GO:0006508">
    <property type="term" value="P:proteolysis"/>
    <property type="evidence" value="ECO:0007669"/>
    <property type="project" value="UniProtKB-KW"/>
</dbReference>
<feature type="region of interest" description="Disordered" evidence="8">
    <location>
        <begin position="729"/>
        <end position="749"/>
    </location>
</feature>
<dbReference type="OMA" id="HTYEDFY"/>
<dbReference type="OrthoDB" id="420187at2759"/>
<dbReference type="Pfam" id="PF00443">
    <property type="entry name" value="UCH"/>
    <property type="match status" value="1"/>
</dbReference>
<evidence type="ECO:0000256" key="1">
    <source>
        <dbReference type="ARBA" id="ARBA00000707"/>
    </source>
</evidence>
<dbReference type="FunCoup" id="D8QDP6">
    <property type="interactions" value="41"/>
</dbReference>
<dbReference type="InterPro" id="IPR028889">
    <property type="entry name" value="USP"/>
</dbReference>
<evidence type="ECO:0000313" key="11">
    <source>
        <dbReference type="Proteomes" id="UP000007431"/>
    </source>
</evidence>
<feature type="compositionally biased region" description="Low complexity" evidence="8">
    <location>
        <begin position="852"/>
        <end position="865"/>
    </location>
</feature>
<evidence type="ECO:0000256" key="6">
    <source>
        <dbReference type="ARBA" id="ARBA00022801"/>
    </source>
</evidence>
<gene>
    <name evidence="10" type="ORF">SCHCODRAFT_258192</name>
</gene>
<dbReference type="GO" id="GO:0005634">
    <property type="term" value="C:nucleus"/>
    <property type="evidence" value="ECO:0007669"/>
    <property type="project" value="TreeGrafter"/>
</dbReference>
<dbReference type="InterPro" id="IPR050164">
    <property type="entry name" value="Peptidase_C19"/>
</dbReference>
<keyword evidence="11" id="KW-1185">Reference proteome</keyword>
<evidence type="ECO:0000256" key="3">
    <source>
        <dbReference type="ARBA" id="ARBA00012759"/>
    </source>
</evidence>